<evidence type="ECO:0000313" key="2">
    <source>
        <dbReference type="Proteomes" id="UP000783037"/>
    </source>
</evidence>
<comment type="caution">
    <text evidence="1">The sequence shown here is derived from an EMBL/GenBank/DDBJ whole genome shotgun (WGS) entry which is preliminary data.</text>
</comment>
<dbReference type="EMBL" id="SUTK01000040">
    <property type="protein sequence ID" value="MBE6502252.1"/>
    <property type="molecule type" value="Genomic_DNA"/>
</dbReference>
<evidence type="ECO:0000313" key="1">
    <source>
        <dbReference type="EMBL" id="MBE6502252.1"/>
    </source>
</evidence>
<organism evidence="1 2">
    <name type="scientific">Methanobrevibacter thaueri</name>
    <dbReference type="NCBI Taxonomy" id="190975"/>
    <lineage>
        <taxon>Archaea</taxon>
        <taxon>Methanobacteriati</taxon>
        <taxon>Methanobacteriota</taxon>
        <taxon>Methanomada group</taxon>
        <taxon>Methanobacteria</taxon>
        <taxon>Methanobacteriales</taxon>
        <taxon>Methanobacteriaceae</taxon>
        <taxon>Methanobrevibacter</taxon>
    </lineage>
</organism>
<proteinExistence type="predicted"/>
<protein>
    <submittedName>
        <fullName evidence="1">Uncharacterized protein</fullName>
    </submittedName>
</protein>
<gene>
    <name evidence="1" type="ORF">E7Z79_07395</name>
</gene>
<reference evidence="1" key="1">
    <citation type="submission" date="2019-04" db="EMBL/GenBank/DDBJ databases">
        <title>Evolution of Biomass-Degrading Anaerobic Consortia Revealed by Metagenomics.</title>
        <authorList>
            <person name="Peng X."/>
        </authorList>
    </citation>
    <scope>NUCLEOTIDE SEQUENCE</scope>
    <source>
        <strain evidence="1">SIG18</strain>
    </source>
</reference>
<dbReference type="RefSeq" id="WP_303739342.1">
    <property type="nucleotide sequence ID" value="NZ_SUTK01000040.1"/>
</dbReference>
<dbReference type="Proteomes" id="UP000783037">
    <property type="component" value="Unassembled WGS sequence"/>
</dbReference>
<sequence length="123" mass="14500">MKCPNCGNELDEDNYCYECSEFFNDLDDDSEDFEFEEELDFDSMVNNGDQICLNCTYWSVSPYGRAHGMYCRRGNGQTEPNDSCFDFVQSHSFANYGDDGQFQFDETSRDISNKLNNWRNRRY</sequence>
<dbReference type="AlphaFoldDB" id="A0A8T3V6N5"/>
<accession>A0A8T3V6N5</accession>
<name>A0A8T3V6N5_9EURY</name>